<proteinExistence type="predicted"/>
<dbReference type="PANTHER" id="PTHR34814:SF1">
    <property type="entry name" value="NITROSOGUANIDINE RESISTANCE PROTEIN SNG1"/>
    <property type="match status" value="1"/>
</dbReference>
<evidence type="ECO:0000259" key="3">
    <source>
        <dbReference type="Pfam" id="PF12051"/>
    </source>
</evidence>
<feature type="compositionally biased region" description="Polar residues" evidence="1">
    <location>
        <begin position="1"/>
        <end position="10"/>
    </location>
</feature>
<sequence length="503" mass="57010">MSTSIDSSTIPYHPAPLEDSNEKDTGFQRSLSNASRELMRSVTQYTEYDVAIGHAMEEAKEEQEMKDHPSSNDEESSDANTPPQPAFKFFSKSNIPFFRKYMMIVLIMIIFVFSVFSIYWGSMFHRNSRLTNLTVLLVTESDESLPLSQALINVSKEKLIASKLGYVIKSNISEDEVIDKVYKQKYWGAIYVNNNTVSNLITDAFKNGDDSDLNTTDFVKCYYETGRDLNGMRSYVEPPLLEFSIAFQNYLHSTTYPSIISNLTSDEFSKLRNSNLLTSYPSIQFTDGKPASDPVVLAPLQIGLIYIIILTFFQFMWFLQIHGEMAKKLSPIRYILYRMIASQFNYLCLSLGYSALNAAFQISFNKTWSGGFGVMWMISYLTMSAVGGANENIGLLCFATLPPVMGFWMIFFVITNISATFSPIPVCPGLFRFTEAMPIKNSYELMKILLFDTYKGNQGRHWGILIAWIALNNLLLPLCLMFFSFRMKKTMAKAASASAANKK</sequence>
<protein>
    <recommendedName>
        <fullName evidence="3">DUF3533 domain-containing protein</fullName>
    </recommendedName>
</protein>
<dbReference type="InterPro" id="IPR053001">
    <property type="entry name" value="MNNG_permease-like"/>
</dbReference>
<dbReference type="PANTHER" id="PTHR34814">
    <property type="entry name" value="NITROSOGUANIDINE RESISTANCE PROTEIN SNG1"/>
    <property type="match status" value="1"/>
</dbReference>
<name>A0A1E4SUT4_9ASCO</name>
<evidence type="ECO:0000313" key="4">
    <source>
        <dbReference type="EMBL" id="ODV83268.1"/>
    </source>
</evidence>
<evidence type="ECO:0000313" key="5">
    <source>
        <dbReference type="Proteomes" id="UP000094801"/>
    </source>
</evidence>
<dbReference type="GO" id="GO:0016020">
    <property type="term" value="C:membrane"/>
    <property type="evidence" value="ECO:0007669"/>
    <property type="project" value="TreeGrafter"/>
</dbReference>
<keyword evidence="2" id="KW-1133">Transmembrane helix</keyword>
<dbReference type="Proteomes" id="UP000094801">
    <property type="component" value="Unassembled WGS sequence"/>
</dbReference>
<keyword evidence="2" id="KW-0472">Membrane</keyword>
<organism evidence="4 5">
    <name type="scientific">[Candida] arabinofermentans NRRL YB-2248</name>
    <dbReference type="NCBI Taxonomy" id="983967"/>
    <lineage>
        <taxon>Eukaryota</taxon>
        <taxon>Fungi</taxon>
        <taxon>Dikarya</taxon>
        <taxon>Ascomycota</taxon>
        <taxon>Saccharomycotina</taxon>
        <taxon>Pichiomycetes</taxon>
        <taxon>Pichiales</taxon>
        <taxon>Pichiaceae</taxon>
        <taxon>Ogataea</taxon>
        <taxon>Ogataea/Candida clade</taxon>
    </lineage>
</organism>
<feature type="transmembrane region" description="Helical" evidence="2">
    <location>
        <begin position="101"/>
        <end position="120"/>
    </location>
</feature>
<feature type="region of interest" description="Disordered" evidence="1">
    <location>
        <begin position="1"/>
        <end position="30"/>
    </location>
</feature>
<accession>A0A1E4SUT4</accession>
<evidence type="ECO:0000256" key="2">
    <source>
        <dbReference type="SAM" id="Phobius"/>
    </source>
</evidence>
<dbReference type="EMBL" id="KV453865">
    <property type="protein sequence ID" value="ODV83268.1"/>
    <property type="molecule type" value="Genomic_DNA"/>
</dbReference>
<feature type="compositionally biased region" description="Basic and acidic residues" evidence="1">
    <location>
        <begin position="59"/>
        <end position="71"/>
    </location>
</feature>
<evidence type="ECO:0000256" key="1">
    <source>
        <dbReference type="SAM" id="MobiDB-lite"/>
    </source>
</evidence>
<feature type="transmembrane region" description="Helical" evidence="2">
    <location>
        <begin position="368"/>
        <end position="386"/>
    </location>
</feature>
<feature type="domain" description="DUF3533" evidence="3">
    <location>
        <begin position="105"/>
        <end position="473"/>
    </location>
</feature>
<dbReference type="Pfam" id="PF12051">
    <property type="entry name" value="DUF3533"/>
    <property type="match status" value="1"/>
</dbReference>
<feature type="transmembrane region" description="Helical" evidence="2">
    <location>
        <begin position="393"/>
        <end position="414"/>
    </location>
</feature>
<feature type="transmembrane region" description="Helical" evidence="2">
    <location>
        <begin position="303"/>
        <end position="323"/>
    </location>
</feature>
<dbReference type="STRING" id="983967.A0A1E4SUT4"/>
<keyword evidence="2" id="KW-0812">Transmembrane</keyword>
<keyword evidence="5" id="KW-1185">Reference proteome</keyword>
<dbReference type="OrthoDB" id="2140105at2759"/>
<dbReference type="AlphaFoldDB" id="A0A1E4SUT4"/>
<gene>
    <name evidence="4" type="ORF">CANARDRAFT_9673</name>
</gene>
<reference evidence="5" key="1">
    <citation type="submission" date="2016-04" db="EMBL/GenBank/DDBJ databases">
        <title>Comparative genomics of biotechnologically important yeasts.</title>
        <authorList>
            <consortium name="DOE Joint Genome Institute"/>
            <person name="Riley R."/>
            <person name="Haridas S."/>
            <person name="Wolfe K.H."/>
            <person name="Lopes M.R."/>
            <person name="Hittinger C.T."/>
            <person name="Goker M."/>
            <person name="Salamov A."/>
            <person name="Wisecaver J."/>
            <person name="Long T.M."/>
            <person name="Aerts A.L."/>
            <person name="Barry K."/>
            <person name="Choi C."/>
            <person name="Clum A."/>
            <person name="Coughlan A.Y."/>
            <person name="Deshpande S."/>
            <person name="Douglass A.P."/>
            <person name="Hanson S.J."/>
            <person name="Klenk H.-P."/>
            <person name="Labutti K."/>
            <person name="Lapidus A."/>
            <person name="Lindquist E."/>
            <person name="Lipzen A."/>
            <person name="Meier-Kolthoff J.P."/>
            <person name="Ohm R.A."/>
            <person name="Otillar R.P."/>
            <person name="Pangilinan J."/>
            <person name="Peng Y."/>
            <person name="Rokas A."/>
            <person name="Rosa C.A."/>
            <person name="Scheuner C."/>
            <person name="Sibirny A.A."/>
            <person name="Slot J.C."/>
            <person name="Stielow J.B."/>
            <person name="Sun H."/>
            <person name="Kurtzman C.P."/>
            <person name="Blackwell M."/>
            <person name="Grigoriev I.V."/>
            <person name="Jeffries T.W."/>
        </authorList>
    </citation>
    <scope>NUCLEOTIDE SEQUENCE [LARGE SCALE GENOMIC DNA]</scope>
    <source>
        <strain evidence="5">NRRL YB-2248</strain>
    </source>
</reference>
<feature type="region of interest" description="Disordered" evidence="1">
    <location>
        <begin position="59"/>
        <end position="85"/>
    </location>
</feature>
<feature type="transmembrane region" description="Helical" evidence="2">
    <location>
        <begin position="462"/>
        <end position="483"/>
    </location>
</feature>
<dbReference type="InterPro" id="IPR022703">
    <property type="entry name" value="DUF3533"/>
</dbReference>
<feature type="transmembrane region" description="Helical" evidence="2">
    <location>
        <begin position="335"/>
        <end position="356"/>
    </location>
</feature>